<dbReference type="CDD" id="cd07557">
    <property type="entry name" value="trimeric_dUTPase"/>
    <property type="match status" value="1"/>
</dbReference>
<dbReference type="GO" id="GO:0004170">
    <property type="term" value="F:dUTP diphosphatase activity"/>
    <property type="evidence" value="ECO:0007669"/>
    <property type="project" value="UniProtKB-EC"/>
</dbReference>
<keyword evidence="9" id="KW-1185">Reference proteome</keyword>
<proteinExistence type="inferred from homology"/>
<evidence type="ECO:0000256" key="4">
    <source>
        <dbReference type="ARBA" id="ARBA00022801"/>
    </source>
</evidence>
<keyword evidence="4" id="KW-0378">Hydrolase</keyword>
<dbReference type="InterPro" id="IPR043502">
    <property type="entry name" value="DNA/RNA_pol_sf"/>
</dbReference>
<organism evidence="8 9">
    <name type="scientific">Zingiber officinale</name>
    <name type="common">Ginger</name>
    <name type="synonym">Amomum zingiber</name>
    <dbReference type="NCBI Taxonomy" id="94328"/>
    <lineage>
        <taxon>Eukaryota</taxon>
        <taxon>Viridiplantae</taxon>
        <taxon>Streptophyta</taxon>
        <taxon>Embryophyta</taxon>
        <taxon>Tracheophyta</taxon>
        <taxon>Spermatophyta</taxon>
        <taxon>Magnoliopsida</taxon>
        <taxon>Liliopsida</taxon>
        <taxon>Zingiberales</taxon>
        <taxon>Zingiberaceae</taxon>
        <taxon>Zingiber</taxon>
    </lineage>
</organism>
<comment type="similarity">
    <text evidence="2">Belongs to the dUTPase family.</text>
</comment>
<dbReference type="EC" id="3.6.1.23" evidence="3"/>
<evidence type="ECO:0000256" key="6">
    <source>
        <dbReference type="SAM" id="MobiDB-lite"/>
    </source>
</evidence>
<dbReference type="InterPro" id="IPR000477">
    <property type="entry name" value="RT_dom"/>
</dbReference>
<protein>
    <recommendedName>
        <fullName evidence="3">dUTP diphosphatase</fullName>
        <ecNumber evidence="3">3.6.1.23</ecNumber>
    </recommendedName>
</protein>
<feature type="compositionally biased region" description="Acidic residues" evidence="6">
    <location>
        <begin position="594"/>
        <end position="604"/>
    </location>
</feature>
<dbReference type="PANTHER" id="PTHR11241">
    <property type="entry name" value="DEOXYURIDINE 5'-TRIPHOSPHATE NUCLEOTIDOHYDROLASE"/>
    <property type="match status" value="1"/>
</dbReference>
<dbReference type="EMBL" id="JACMSC010000010">
    <property type="protein sequence ID" value="KAG6503124.1"/>
    <property type="molecule type" value="Genomic_DNA"/>
</dbReference>
<feature type="compositionally biased region" description="Polar residues" evidence="6">
    <location>
        <begin position="517"/>
        <end position="536"/>
    </location>
</feature>
<dbReference type="SUPFAM" id="SSF51283">
    <property type="entry name" value="dUTPase-like"/>
    <property type="match status" value="1"/>
</dbReference>
<dbReference type="GO" id="GO:0006226">
    <property type="term" value="P:dUMP biosynthetic process"/>
    <property type="evidence" value="ECO:0007669"/>
    <property type="project" value="UniProtKB-UniPathway"/>
</dbReference>
<name>A0A8J5L0Q4_ZINOF</name>
<dbReference type="Gene3D" id="2.70.40.10">
    <property type="match status" value="1"/>
</dbReference>
<dbReference type="GO" id="GO:0000287">
    <property type="term" value="F:magnesium ion binding"/>
    <property type="evidence" value="ECO:0007669"/>
    <property type="project" value="InterPro"/>
</dbReference>
<feature type="region of interest" description="Disordered" evidence="6">
    <location>
        <begin position="295"/>
        <end position="315"/>
    </location>
</feature>
<evidence type="ECO:0000256" key="5">
    <source>
        <dbReference type="ARBA" id="ARBA00023080"/>
    </source>
</evidence>
<dbReference type="GO" id="GO:0046081">
    <property type="term" value="P:dUTP catabolic process"/>
    <property type="evidence" value="ECO:0007669"/>
    <property type="project" value="InterPro"/>
</dbReference>
<dbReference type="UniPathway" id="UPA00610">
    <property type="reaction ID" value="UER00666"/>
</dbReference>
<feature type="compositionally biased region" description="Polar residues" evidence="6">
    <location>
        <begin position="568"/>
        <end position="580"/>
    </location>
</feature>
<dbReference type="PANTHER" id="PTHR11241:SF0">
    <property type="entry name" value="DEOXYURIDINE 5'-TRIPHOSPHATE NUCLEOTIDOHYDROLASE"/>
    <property type="match status" value="1"/>
</dbReference>
<evidence type="ECO:0000313" key="8">
    <source>
        <dbReference type="EMBL" id="KAG6503124.1"/>
    </source>
</evidence>
<dbReference type="Proteomes" id="UP000734854">
    <property type="component" value="Unassembled WGS sequence"/>
</dbReference>
<dbReference type="Pfam" id="PF00078">
    <property type="entry name" value="RVT_1"/>
    <property type="match status" value="1"/>
</dbReference>
<sequence>MDLSFKGTKEFIAVYIDDILVFSLDERTHEQHLRQMLHICRLNGLILSPTKMKIAVKEVEFLGAIIGNCKIKLQPHVISKIADFNDNDLKTTKGMRSWLGLLNYARNYIPNLGKLLSPLYAKTSPNGEKRLNQLTREAISSTDPIEPPSIGFAKPSDYQGVTPGIATLIKQNNTQIQLLVQISEALKEIQIEICKQKSPAIPSYLISKLQNLSLGPLKLKEKPGKLRANIPMQPAEVNSQTMVDSRISLSFSNYTAAQPSENPQYNSKDEEVFETLAVLIETKLGVLIYSDDEYENSKEKRKKEKRKEKYKTGRWDSLGQPSGKFDYYVNYDIPQIPSDLQLPPPSWGDEEENAPDKPNEREGLDHEVALEERYSSSYEPHILVHRISSQAVIPERQTSGSAGLDIAASHAAVIEPYGRDLIHTGLQIEVPYEYYGQLASRSELAWQSGIEVGAGVIDSDYRGEVQVLLFNRTNLPVYISPQQRIAQLILKKIAYPEVYEVPHLSYTERGEKGFGSTDIQPNEASTSTIQQNKASNSPKYFTTEDIFTLLMPREKLAVFVQETSLQNSYEQDHAANTSPGASVPRSMEPTLNHEEDDDSNLDYI</sequence>
<gene>
    <name evidence="8" type="ORF">ZIOFF_035414</name>
</gene>
<dbReference type="InterPro" id="IPR029054">
    <property type="entry name" value="dUTPase-like"/>
</dbReference>
<accession>A0A8J5L0Q4</accession>
<dbReference type="NCBIfam" id="TIGR00576">
    <property type="entry name" value="dut"/>
    <property type="match status" value="1"/>
</dbReference>
<dbReference type="Gene3D" id="3.30.70.270">
    <property type="match status" value="2"/>
</dbReference>
<dbReference type="Pfam" id="PF00692">
    <property type="entry name" value="dUTPase"/>
    <property type="match status" value="1"/>
</dbReference>
<dbReference type="AlphaFoldDB" id="A0A8J5L0Q4"/>
<dbReference type="NCBIfam" id="NF001862">
    <property type="entry name" value="PRK00601.1"/>
    <property type="match status" value="1"/>
</dbReference>
<dbReference type="InterPro" id="IPR033704">
    <property type="entry name" value="dUTPase_trimeric"/>
</dbReference>
<evidence type="ECO:0000256" key="2">
    <source>
        <dbReference type="ARBA" id="ARBA00006581"/>
    </source>
</evidence>
<comment type="caution">
    <text evidence="8">The sequence shown here is derived from an EMBL/GenBank/DDBJ whole genome shotgun (WGS) entry which is preliminary data.</text>
</comment>
<reference evidence="8 9" key="1">
    <citation type="submission" date="2020-08" db="EMBL/GenBank/DDBJ databases">
        <title>Plant Genome Project.</title>
        <authorList>
            <person name="Zhang R.-G."/>
        </authorList>
    </citation>
    <scope>NUCLEOTIDE SEQUENCE [LARGE SCALE GENOMIC DNA]</scope>
    <source>
        <tissue evidence="8">Rhizome</tissue>
    </source>
</reference>
<feature type="compositionally biased region" description="Basic residues" evidence="6">
    <location>
        <begin position="299"/>
        <end position="309"/>
    </location>
</feature>
<evidence type="ECO:0000256" key="3">
    <source>
        <dbReference type="ARBA" id="ARBA00012379"/>
    </source>
</evidence>
<comment type="pathway">
    <text evidence="1">Pyrimidine metabolism; dUMP biosynthesis; dUMP from dCTP (dUTP route): step 2/2.</text>
</comment>
<evidence type="ECO:0000256" key="1">
    <source>
        <dbReference type="ARBA" id="ARBA00005142"/>
    </source>
</evidence>
<feature type="domain" description="Reverse transcriptase" evidence="7">
    <location>
        <begin position="1"/>
        <end position="66"/>
    </location>
</feature>
<feature type="region of interest" description="Disordered" evidence="6">
    <location>
        <begin position="568"/>
        <end position="604"/>
    </location>
</feature>
<dbReference type="SUPFAM" id="SSF56672">
    <property type="entry name" value="DNA/RNA polymerases"/>
    <property type="match status" value="1"/>
</dbReference>
<feature type="region of interest" description="Disordered" evidence="6">
    <location>
        <begin position="510"/>
        <end position="536"/>
    </location>
</feature>
<dbReference type="InterPro" id="IPR008181">
    <property type="entry name" value="dUTPase"/>
</dbReference>
<evidence type="ECO:0000313" key="9">
    <source>
        <dbReference type="Proteomes" id="UP000734854"/>
    </source>
</evidence>
<keyword evidence="5" id="KW-0546">Nucleotide metabolism</keyword>
<feature type="region of interest" description="Disordered" evidence="6">
    <location>
        <begin position="339"/>
        <end position="361"/>
    </location>
</feature>
<dbReference type="PROSITE" id="PS50878">
    <property type="entry name" value="RT_POL"/>
    <property type="match status" value="1"/>
</dbReference>
<dbReference type="InterPro" id="IPR043128">
    <property type="entry name" value="Rev_trsase/Diguanyl_cyclase"/>
</dbReference>
<evidence type="ECO:0000259" key="7">
    <source>
        <dbReference type="PROSITE" id="PS50878"/>
    </source>
</evidence>
<dbReference type="InterPro" id="IPR036157">
    <property type="entry name" value="dUTPase-like_sf"/>
</dbReference>